<evidence type="ECO:0000256" key="1">
    <source>
        <dbReference type="SAM" id="MobiDB-lite"/>
    </source>
</evidence>
<dbReference type="Proteomes" id="UP000188268">
    <property type="component" value="Unassembled WGS sequence"/>
</dbReference>
<dbReference type="EMBL" id="AWWV01011409">
    <property type="protein sequence ID" value="OMO72624.1"/>
    <property type="molecule type" value="Genomic_DNA"/>
</dbReference>
<reference evidence="2 3" key="1">
    <citation type="submission" date="2013-09" db="EMBL/GenBank/DDBJ databases">
        <title>Corchorus capsularis genome sequencing.</title>
        <authorList>
            <person name="Alam M."/>
            <person name="Haque M.S."/>
            <person name="Islam M.S."/>
            <person name="Emdad E.M."/>
            <person name="Islam M.M."/>
            <person name="Ahmed B."/>
            <person name="Halim A."/>
            <person name="Hossen Q.M.M."/>
            <person name="Hossain M.Z."/>
            <person name="Ahmed R."/>
            <person name="Khan M.M."/>
            <person name="Islam R."/>
            <person name="Rashid M.M."/>
            <person name="Khan S.A."/>
            <person name="Rahman M.S."/>
            <person name="Alam M."/>
        </authorList>
    </citation>
    <scope>NUCLEOTIDE SEQUENCE [LARGE SCALE GENOMIC DNA]</scope>
    <source>
        <strain evidence="3">cv. CVL-1</strain>
        <tissue evidence="2">Whole seedling</tissue>
    </source>
</reference>
<proteinExistence type="predicted"/>
<evidence type="ECO:0000313" key="2">
    <source>
        <dbReference type="EMBL" id="OMO72624.1"/>
    </source>
</evidence>
<feature type="region of interest" description="Disordered" evidence="1">
    <location>
        <begin position="15"/>
        <end position="44"/>
    </location>
</feature>
<protein>
    <submittedName>
        <fullName evidence="2">Uncharacterized protein</fullName>
    </submittedName>
</protein>
<dbReference type="Gramene" id="OMO72624">
    <property type="protein sequence ID" value="OMO72624"/>
    <property type="gene ID" value="CCACVL1_17699"/>
</dbReference>
<sequence>MARFRYDSRPRCWQRRAFRQHPRRPHNRLPGPPTSGPRVFPTPPQQWAHAKAASPEESSQVLTTFWATLQLWLRKRIRPPQNAQRLETVAVVDATLYFNRLTAQTVNDGKAITWLCTYSWYGADSASVGDYKDLADKIYKCIERRVNNIDASF</sequence>
<dbReference type="AlphaFoldDB" id="A0A1R3HQQ9"/>
<feature type="compositionally biased region" description="Pro residues" evidence="1">
    <location>
        <begin position="30"/>
        <end position="44"/>
    </location>
</feature>
<keyword evidence="3" id="KW-1185">Reference proteome</keyword>
<evidence type="ECO:0000313" key="3">
    <source>
        <dbReference type="Proteomes" id="UP000188268"/>
    </source>
</evidence>
<feature type="compositionally biased region" description="Basic residues" evidence="1">
    <location>
        <begin position="15"/>
        <end position="27"/>
    </location>
</feature>
<accession>A0A1R3HQQ9</accession>
<organism evidence="2 3">
    <name type="scientific">Corchorus capsularis</name>
    <name type="common">Jute</name>
    <dbReference type="NCBI Taxonomy" id="210143"/>
    <lineage>
        <taxon>Eukaryota</taxon>
        <taxon>Viridiplantae</taxon>
        <taxon>Streptophyta</taxon>
        <taxon>Embryophyta</taxon>
        <taxon>Tracheophyta</taxon>
        <taxon>Spermatophyta</taxon>
        <taxon>Magnoliopsida</taxon>
        <taxon>eudicotyledons</taxon>
        <taxon>Gunneridae</taxon>
        <taxon>Pentapetalae</taxon>
        <taxon>rosids</taxon>
        <taxon>malvids</taxon>
        <taxon>Malvales</taxon>
        <taxon>Malvaceae</taxon>
        <taxon>Grewioideae</taxon>
        <taxon>Apeibeae</taxon>
        <taxon>Corchorus</taxon>
    </lineage>
</organism>
<comment type="caution">
    <text evidence="2">The sequence shown here is derived from an EMBL/GenBank/DDBJ whole genome shotgun (WGS) entry which is preliminary data.</text>
</comment>
<name>A0A1R3HQQ9_COCAP</name>
<gene>
    <name evidence="2" type="ORF">CCACVL1_17699</name>
</gene>